<protein>
    <submittedName>
        <fullName evidence="1">Uncharacterized protein</fullName>
    </submittedName>
</protein>
<dbReference type="AlphaFoldDB" id="A0A3D2SGW7"/>
<accession>A0A3D2SGW7</accession>
<gene>
    <name evidence="1" type="ORF">DHW31_09950</name>
</gene>
<dbReference type="Proteomes" id="UP000263098">
    <property type="component" value="Unassembled WGS sequence"/>
</dbReference>
<evidence type="ECO:0000313" key="2">
    <source>
        <dbReference type="Proteomes" id="UP000263098"/>
    </source>
</evidence>
<reference evidence="1 2" key="1">
    <citation type="journal article" date="2018" name="Nat. Biotechnol.">
        <title>A standardized bacterial taxonomy based on genome phylogeny substantially revises the tree of life.</title>
        <authorList>
            <person name="Parks D.H."/>
            <person name="Chuvochina M."/>
            <person name="Waite D.W."/>
            <person name="Rinke C."/>
            <person name="Skarshewski A."/>
            <person name="Chaumeil P.A."/>
            <person name="Hugenholtz P."/>
        </authorList>
    </citation>
    <scope>NUCLEOTIDE SEQUENCE [LARGE SCALE GENOMIC DNA]</scope>
    <source>
        <strain evidence="1">UBA9667</strain>
    </source>
</reference>
<name>A0A3D2SGW7_9BACE</name>
<dbReference type="EMBL" id="DPVG01000367">
    <property type="protein sequence ID" value="HCK25079.1"/>
    <property type="molecule type" value="Genomic_DNA"/>
</dbReference>
<evidence type="ECO:0000313" key="1">
    <source>
        <dbReference type="EMBL" id="HCK25079.1"/>
    </source>
</evidence>
<organism evidence="1 2">
    <name type="scientific">Bacteroides graminisolvens</name>
    <dbReference type="NCBI Taxonomy" id="477666"/>
    <lineage>
        <taxon>Bacteria</taxon>
        <taxon>Pseudomonadati</taxon>
        <taxon>Bacteroidota</taxon>
        <taxon>Bacteroidia</taxon>
        <taxon>Bacteroidales</taxon>
        <taxon>Bacteroidaceae</taxon>
        <taxon>Bacteroides</taxon>
    </lineage>
</organism>
<comment type="caution">
    <text evidence="1">The sequence shown here is derived from an EMBL/GenBank/DDBJ whole genome shotgun (WGS) entry which is preliminary data.</text>
</comment>
<sequence length="82" mass="9133">MKCPLTTKKVNVKAPPDRWGNKVFEQWAAQNHIPLRQLSPVDKLSFIGKRGMGALEYAPATAGFETDRSPLITTPPIQLLFV</sequence>
<proteinExistence type="predicted"/>